<protein>
    <submittedName>
        <fullName evidence="2">Putative membrane protein YkoI</fullName>
    </submittedName>
</protein>
<comment type="caution">
    <text evidence="2">The sequence shown here is derived from an EMBL/GenBank/DDBJ whole genome shotgun (WGS) entry which is preliminary data.</text>
</comment>
<evidence type="ECO:0000256" key="1">
    <source>
        <dbReference type="SAM" id="SignalP"/>
    </source>
</evidence>
<reference evidence="2 3" key="1">
    <citation type="submission" date="2020-08" db="EMBL/GenBank/DDBJ databases">
        <title>Genomic Encyclopedia of Type Strains, Phase IV (KMG-IV): sequencing the most valuable type-strain genomes for metagenomic binning, comparative biology and taxonomic classification.</title>
        <authorList>
            <person name="Goeker M."/>
        </authorList>
    </citation>
    <scope>NUCLEOTIDE SEQUENCE [LARGE SCALE GENOMIC DNA]</scope>
    <source>
        <strain evidence="2 3">DSM 22368</strain>
    </source>
</reference>
<evidence type="ECO:0000313" key="3">
    <source>
        <dbReference type="Proteomes" id="UP000528457"/>
    </source>
</evidence>
<evidence type="ECO:0000313" key="2">
    <source>
        <dbReference type="EMBL" id="MBB6520981.1"/>
    </source>
</evidence>
<name>A0A7X0MUS8_9GAMM</name>
<dbReference type="InParanoid" id="A0A7X0MUS8"/>
<keyword evidence="1" id="KW-0732">Signal</keyword>
<sequence length="226" mass="25202">MKFQSGFVSTRFALLSLAAAAMVLLSQWAYAAGKKMGLAEAIEKGKKLSDGTVMSAFYEGRKGGAGVYRLMVLQDGLPGFIELAADTGKQLSVDAKVKGPRKPNMESALKAAEKLVEGEVEGIEFDPETGDYWVEIKLDQGFSAVVLDGESLKIKSMEQRIFHDSKFYKFSGDEDIDIEFFDPKTPWLMLGDLEVEELMMMPEIPKDVRKQMLKEFELSCESKERD</sequence>
<feature type="chain" id="PRO_5031030887" evidence="1">
    <location>
        <begin position="32"/>
        <end position="226"/>
    </location>
</feature>
<feature type="signal peptide" evidence="1">
    <location>
        <begin position="1"/>
        <end position="31"/>
    </location>
</feature>
<organism evidence="2 3">
    <name type="scientific">Pseudoteredinibacter isoporae</name>
    <dbReference type="NCBI Taxonomy" id="570281"/>
    <lineage>
        <taxon>Bacteria</taxon>
        <taxon>Pseudomonadati</taxon>
        <taxon>Pseudomonadota</taxon>
        <taxon>Gammaproteobacteria</taxon>
        <taxon>Cellvibrionales</taxon>
        <taxon>Cellvibrionaceae</taxon>
        <taxon>Pseudoteredinibacter</taxon>
    </lineage>
</organism>
<dbReference type="RefSeq" id="WP_166849755.1">
    <property type="nucleotide sequence ID" value="NZ_JAAONY010000001.1"/>
</dbReference>
<proteinExistence type="predicted"/>
<dbReference type="Proteomes" id="UP000528457">
    <property type="component" value="Unassembled WGS sequence"/>
</dbReference>
<dbReference type="EMBL" id="JACHHT010000001">
    <property type="protein sequence ID" value="MBB6520981.1"/>
    <property type="molecule type" value="Genomic_DNA"/>
</dbReference>
<dbReference type="AlphaFoldDB" id="A0A7X0MUS8"/>
<keyword evidence="3" id="KW-1185">Reference proteome</keyword>
<gene>
    <name evidence="2" type="ORF">HNR48_001259</name>
</gene>
<accession>A0A7X0MUS8</accession>